<keyword evidence="3 5" id="KW-1133">Transmembrane helix</keyword>
<dbReference type="PANTHER" id="PTHR37422">
    <property type="entry name" value="TEICHURONIC ACID BIOSYNTHESIS PROTEIN TUAE"/>
    <property type="match status" value="1"/>
</dbReference>
<dbReference type="AlphaFoldDB" id="A0A0M0HL02"/>
<dbReference type="Pfam" id="PF11846">
    <property type="entry name" value="Wzy_C_2"/>
    <property type="match status" value="1"/>
</dbReference>
<dbReference type="GO" id="GO:0016874">
    <property type="term" value="F:ligase activity"/>
    <property type="evidence" value="ECO:0007669"/>
    <property type="project" value="UniProtKB-KW"/>
</dbReference>
<comment type="caution">
    <text evidence="9">The sequence shown here is derived from an EMBL/GenBank/DDBJ whole genome shotgun (WGS) entry which is preliminary data.</text>
</comment>
<keyword evidence="10" id="KW-1185">Reference proteome</keyword>
<organism evidence="9 10">
    <name type="scientific">Vibrio nereis</name>
    <dbReference type="NCBI Taxonomy" id="693"/>
    <lineage>
        <taxon>Bacteria</taxon>
        <taxon>Pseudomonadati</taxon>
        <taxon>Pseudomonadota</taxon>
        <taxon>Gammaproteobacteria</taxon>
        <taxon>Vibrionales</taxon>
        <taxon>Vibrionaceae</taxon>
        <taxon>Vibrio</taxon>
    </lineage>
</organism>
<feature type="transmembrane region" description="Helical" evidence="5">
    <location>
        <begin position="236"/>
        <end position="253"/>
    </location>
</feature>
<feature type="transmembrane region" description="Helical" evidence="5">
    <location>
        <begin position="137"/>
        <end position="158"/>
    </location>
</feature>
<dbReference type="InterPro" id="IPR007016">
    <property type="entry name" value="O-antigen_ligase-rel_domated"/>
</dbReference>
<feature type="transmembrane region" description="Helical" evidence="5">
    <location>
        <begin position="84"/>
        <end position="102"/>
    </location>
</feature>
<feature type="transmembrane region" description="Helical" evidence="5">
    <location>
        <begin position="353"/>
        <end position="377"/>
    </location>
</feature>
<evidence type="ECO:0000256" key="4">
    <source>
        <dbReference type="ARBA" id="ARBA00023136"/>
    </source>
</evidence>
<feature type="domain" description="O-antigen ligase-related" evidence="6">
    <location>
        <begin position="226"/>
        <end position="367"/>
    </location>
</feature>
<comment type="subcellular location">
    <subcellularLocation>
        <location evidence="1">Membrane</location>
        <topology evidence="1">Multi-pass membrane protein</topology>
    </subcellularLocation>
</comment>
<dbReference type="RefSeq" id="WP_053396356.1">
    <property type="nucleotide sequence ID" value="NZ_LHPJ01000011.1"/>
</dbReference>
<feature type="transmembrane region" description="Helical" evidence="5">
    <location>
        <begin position="407"/>
        <end position="425"/>
    </location>
</feature>
<dbReference type="PATRIC" id="fig|693.5.peg.2776"/>
<dbReference type="GO" id="GO:0016020">
    <property type="term" value="C:membrane"/>
    <property type="evidence" value="ECO:0007669"/>
    <property type="project" value="UniProtKB-SubCell"/>
</dbReference>
<dbReference type="Proteomes" id="UP000037515">
    <property type="component" value="Unassembled WGS sequence"/>
</dbReference>
<feature type="transmembrane region" description="Helical" evidence="5">
    <location>
        <begin position="260"/>
        <end position="279"/>
    </location>
</feature>
<proteinExistence type="predicted"/>
<accession>A0A0M0HL02</accession>
<feature type="transmembrane region" description="Helical" evidence="5">
    <location>
        <begin position="20"/>
        <end position="40"/>
    </location>
</feature>
<evidence type="ECO:0000313" key="9">
    <source>
        <dbReference type="EMBL" id="KOO02759.1"/>
    </source>
</evidence>
<protein>
    <submittedName>
        <fullName evidence="9">Ligase</fullName>
    </submittedName>
</protein>
<dbReference type="InterPro" id="IPR051533">
    <property type="entry name" value="WaaL-like"/>
</dbReference>
<evidence type="ECO:0000259" key="7">
    <source>
        <dbReference type="Pfam" id="PF11846"/>
    </source>
</evidence>
<feature type="transmembrane region" description="Helical" evidence="5">
    <location>
        <begin position="212"/>
        <end position="230"/>
    </location>
</feature>
<gene>
    <name evidence="9" type="ORF">AKJ17_13550</name>
</gene>
<sequence length="590" mass="67183">MATIHVAGTKLAQPTPKLPLIKPFLFSLGAVFILAMHFFMPNPGGSGLALSFNPTTWLVLGIAIAIGLYQIGTLGILRYNKLTIGFFISCLAITIPVVYPTSAIELTVGKIAGLWAGYILFVVLQQFRFSNKQKQRLLWFIAIGVFIEAILGWVQYLFLQPGNPLGYDTVQNRPYGIFQQPNVMASFLTTGLAISGYLLTRQRVKYQSKLSEIALLYLMPLVTIPLLIVLASRTGWLSAILVILFTLPYLFRFATNKRRWGWVLSVVLGLGIGLIPSLLSSDTATLSEQKVNLESPRQYTFPQTLDMFIEKPFTGYGYGKFESEYIIYTARQHQLNNNYEPGLASMDHPHNELLYWGVEGGLLPLVGILIAAILILYRIYQTKKGTRLALFALFIPIVLHTQLEYPFYHSAVHWITFIILLYWVDQRVNKYRIFTLSFISQTALRVLSLLVPILLGFYMLSALHTNYVLTQFERSNPKNPDILDQVSNPVVWKDRYNWDIYSTYLNIGLFTQDAKLIEPYINWSLEIIKDKPRPAFYNNLILAYQGLGDMEKAEQIRSEAQFLFPRQDFSQVQYIPPNIDALKAENEKQP</sequence>
<feature type="transmembrane region" description="Helical" evidence="5">
    <location>
        <begin position="178"/>
        <end position="200"/>
    </location>
</feature>
<evidence type="ECO:0000256" key="5">
    <source>
        <dbReference type="SAM" id="Phobius"/>
    </source>
</evidence>
<evidence type="ECO:0000256" key="1">
    <source>
        <dbReference type="ARBA" id="ARBA00004141"/>
    </source>
</evidence>
<reference evidence="10" key="1">
    <citation type="submission" date="2015-08" db="EMBL/GenBank/DDBJ databases">
        <title>Vibrio galatheae sp. nov., a novel member of the Vibrionaceae family isolated from the Solomon Islands.</title>
        <authorList>
            <person name="Giubergia S."/>
            <person name="Machado H."/>
            <person name="Mateiu R.V."/>
            <person name="Gram L."/>
        </authorList>
    </citation>
    <scope>NUCLEOTIDE SEQUENCE [LARGE SCALE GENOMIC DNA]</scope>
    <source>
        <strain evidence="10">DSM 19584</strain>
    </source>
</reference>
<dbReference type="STRING" id="693.AKJ17_13550"/>
<dbReference type="Pfam" id="PF04932">
    <property type="entry name" value="Wzy_C"/>
    <property type="match status" value="1"/>
</dbReference>
<feature type="transmembrane region" description="Helical" evidence="5">
    <location>
        <begin position="384"/>
        <end position="401"/>
    </location>
</feature>
<evidence type="ECO:0000259" key="6">
    <source>
        <dbReference type="Pfam" id="PF04932"/>
    </source>
</evidence>
<keyword evidence="9" id="KW-0436">Ligase</keyword>
<feature type="domain" description="Protein glycosylation ligase" evidence="8">
    <location>
        <begin position="174"/>
        <end position="199"/>
    </location>
</feature>
<feature type="domain" description="Virulence factor membrane-bound polymerase C-terminal" evidence="7">
    <location>
        <begin position="389"/>
        <end position="574"/>
    </location>
</feature>
<dbReference type="InterPro" id="IPR031726">
    <property type="entry name" value="PglL_A"/>
</dbReference>
<feature type="transmembrane region" description="Helical" evidence="5">
    <location>
        <begin position="446"/>
        <end position="469"/>
    </location>
</feature>
<evidence type="ECO:0000256" key="2">
    <source>
        <dbReference type="ARBA" id="ARBA00022692"/>
    </source>
</evidence>
<keyword evidence="2 5" id="KW-0812">Transmembrane</keyword>
<keyword evidence="4 5" id="KW-0472">Membrane</keyword>
<evidence type="ECO:0000259" key="8">
    <source>
        <dbReference type="Pfam" id="PF15864"/>
    </source>
</evidence>
<dbReference type="PANTHER" id="PTHR37422:SF21">
    <property type="entry name" value="EXOQ-LIKE PROTEIN"/>
    <property type="match status" value="1"/>
</dbReference>
<feature type="transmembrane region" description="Helical" evidence="5">
    <location>
        <begin position="108"/>
        <end position="125"/>
    </location>
</feature>
<dbReference type="OrthoDB" id="5596698at2"/>
<evidence type="ECO:0000313" key="10">
    <source>
        <dbReference type="Proteomes" id="UP000037515"/>
    </source>
</evidence>
<feature type="transmembrane region" description="Helical" evidence="5">
    <location>
        <begin position="55"/>
        <end position="77"/>
    </location>
</feature>
<dbReference type="EMBL" id="LHPJ01000011">
    <property type="protein sequence ID" value="KOO02759.1"/>
    <property type="molecule type" value="Genomic_DNA"/>
</dbReference>
<dbReference type="InterPro" id="IPR021797">
    <property type="entry name" value="Wzy_C_2"/>
</dbReference>
<evidence type="ECO:0000256" key="3">
    <source>
        <dbReference type="ARBA" id="ARBA00022989"/>
    </source>
</evidence>
<dbReference type="Pfam" id="PF15864">
    <property type="entry name" value="PglL_A"/>
    <property type="match status" value="1"/>
</dbReference>
<name>A0A0M0HL02_VIBNE</name>